<dbReference type="Proteomes" id="UP000284006">
    <property type="component" value="Unassembled WGS sequence"/>
</dbReference>
<evidence type="ECO:0000313" key="1">
    <source>
        <dbReference type="EMBL" id="RJG27232.1"/>
    </source>
</evidence>
<keyword evidence="2" id="KW-1185">Reference proteome</keyword>
<sequence>MAPRDDGSSEALHFSTQAGWAQWLARNHDGSDGVWVRHAKKGAPEPSVTHIFVICRRISSGLRFTSTTTTLSKLRA</sequence>
<dbReference type="EMBL" id="QYUP01000013">
    <property type="protein sequence ID" value="RJG27232.1"/>
    <property type="molecule type" value="Genomic_DNA"/>
</dbReference>
<reference evidence="1 2" key="1">
    <citation type="submission" date="2018-09" db="EMBL/GenBank/DDBJ databases">
        <authorList>
            <person name="Zhu H."/>
        </authorList>
    </citation>
    <scope>NUCLEOTIDE SEQUENCE [LARGE SCALE GENOMIC DNA]</scope>
    <source>
        <strain evidence="1 2">K1S02-61</strain>
    </source>
</reference>
<comment type="caution">
    <text evidence="1">The sequence shown here is derived from an EMBL/GenBank/DDBJ whole genome shotgun (WGS) entry which is preliminary data.</text>
</comment>
<protein>
    <submittedName>
        <fullName evidence="1">Uncharacterized protein</fullName>
    </submittedName>
</protein>
<accession>A0A418Y808</accession>
<gene>
    <name evidence="1" type="ORF">D3872_01565</name>
</gene>
<evidence type="ECO:0000313" key="2">
    <source>
        <dbReference type="Proteomes" id="UP000284006"/>
    </source>
</evidence>
<dbReference type="AlphaFoldDB" id="A0A418Y808"/>
<organism evidence="1 2">
    <name type="scientific">Massilia cavernae</name>
    <dbReference type="NCBI Taxonomy" id="2320864"/>
    <lineage>
        <taxon>Bacteria</taxon>
        <taxon>Pseudomonadati</taxon>
        <taxon>Pseudomonadota</taxon>
        <taxon>Betaproteobacteria</taxon>
        <taxon>Burkholderiales</taxon>
        <taxon>Oxalobacteraceae</taxon>
        <taxon>Telluria group</taxon>
        <taxon>Massilia</taxon>
    </lineage>
</organism>
<proteinExistence type="predicted"/>
<name>A0A418Y808_9BURK</name>